<evidence type="ECO:0000313" key="4">
    <source>
        <dbReference type="EMBL" id="MBD0834704.1"/>
    </source>
</evidence>
<dbReference type="InterPro" id="IPR008978">
    <property type="entry name" value="HSP20-like_chaperone"/>
</dbReference>
<dbReference type="CDD" id="cd06464">
    <property type="entry name" value="ACD_sHsps-like"/>
    <property type="match status" value="1"/>
</dbReference>
<evidence type="ECO:0000259" key="3">
    <source>
        <dbReference type="PROSITE" id="PS01031"/>
    </source>
</evidence>
<accession>A0A8J6UG18</accession>
<dbReference type="InterPro" id="IPR002068">
    <property type="entry name" value="A-crystallin/Hsp20_dom"/>
</dbReference>
<reference evidence="4" key="1">
    <citation type="journal article" date="2013" name="Int. J. Syst. Evol. Microbiol.">
        <title>Aestuariibaculum suncheonense gen. nov., sp. nov., a marine bacterium of the family Flavobacteriaceae isolated from a tidal flat and emended descriptions of the genera Gaetbulibacter and Tamlana.</title>
        <authorList>
            <person name="Jeong S.H."/>
            <person name="Park M.S."/>
            <person name="Jin H.M."/>
            <person name="Lee K."/>
            <person name="Park W."/>
            <person name="Jeon C.O."/>
        </authorList>
    </citation>
    <scope>NUCLEOTIDE SEQUENCE</scope>
    <source>
        <strain evidence="4">SC17</strain>
    </source>
</reference>
<dbReference type="Proteomes" id="UP000602057">
    <property type="component" value="Unassembled WGS sequence"/>
</dbReference>
<organism evidence="4 5">
    <name type="scientific">Aestuariibaculum suncheonense</name>
    <dbReference type="NCBI Taxonomy" id="1028745"/>
    <lineage>
        <taxon>Bacteria</taxon>
        <taxon>Pseudomonadati</taxon>
        <taxon>Bacteroidota</taxon>
        <taxon>Flavobacteriia</taxon>
        <taxon>Flavobacteriales</taxon>
        <taxon>Flavobacteriaceae</taxon>
    </lineage>
</organism>
<feature type="domain" description="SHSP" evidence="3">
    <location>
        <begin position="29"/>
        <end position="131"/>
    </location>
</feature>
<sequence length="131" mass="15527">MTPDTNVDKKPSYASFYNRQEALQHKKTLSKTSNLTQANIKETEHHYHYELKIPGYIKDDFNFYIAGDNLVVTTERRRPDKTPEKNTPSRHSYCYPSALFKRKFELPDNIIRTKITVEYCDEVLSFKLFKQ</sequence>
<evidence type="ECO:0000313" key="5">
    <source>
        <dbReference type="Proteomes" id="UP000602057"/>
    </source>
</evidence>
<evidence type="ECO:0000256" key="1">
    <source>
        <dbReference type="PROSITE-ProRule" id="PRU00285"/>
    </source>
</evidence>
<keyword evidence="5" id="KW-1185">Reference proteome</keyword>
<reference evidence="4" key="2">
    <citation type="submission" date="2020-09" db="EMBL/GenBank/DDBJ databases">
        <authorList>
            <person name="Wu Z."/>
        </authorList>
    </citation>
    <scope>NUCLEOTIDE SEQUENCE</scope>
    <source>
        <strain evidence="4">SC17</strain>
    </source>
</reference>
<comment type="similarity">
    <text evidence="1 2">Belongs to the small heat shock protein (HSP20) family.</text>
</comment>
<comment type="caution">
    <text evidence="4">The sequence shown here is derived from an EMBL/GenBank/DDBJ whole genome shotgun (WGS) entry which is preliminary data.</text>
</comment>
<dbReference type="Gene3D" id="2.60.40.790">
    <property type="match status" value="1"/>
</dbReference>
<dbReference type="PROSITE" id="PS01031">
    <property type="entry name" value="SHSP"/>
    <property type="match status" value="1"/>
</dbReference>
<gene>
    <name evidence="4" type="ORF">ICJ84_04575</name>
</gene>
<dbReference type="Pfam" id="PF00011">
    <property type="entry name" value="HSP20"/>
    <property type="match status" value="1"/>
</dbReference>
<dbReference type="AlphaFoldDB" id="A0A8J6UG18"/>
<dbReference type="EMBL" id="JACVXC010000001">
    <property type="protein sequence ID" value="MBD0834704.1"/>
    <property type="molecule type" value="Genomic_DNA"/>
</dbReference>
<dbReference type="SUPFAM" id="SSF49764">
    <property type="entry name" value="HSP20-like chaperones"/>
    <property type="match status" value="1"/>
</dbReference>
<evidence type="ECO:0000256" key="2">
    <source>
        <dbReference type="RuleBase" id="RU003616"/>
    </source>
</evidence>
<dbReference type="RefSeq" id="WP_188215163.1">
    <property type="nucleotide sequence ID" value="NZ_BAABGH010000004.1"/>
</dbReference>
<proteinExistence type="inferred from homology"/>
<name>A0A8J6UG18_9FLAO</name>
<protein>
    <submittedName>
        <fullName evidence="4">Hsp20/alpha crystallin family protein</fullName>
    </submittedName>
</protein>